<keyword evidence="3" id="KW-1003">Cell membrane</keyword>
<dbReference type="SUPFAM" id="SSF161098">
    <property type="entry name" value="MetI-like"/>
    <property type="match status" value="1"/>
</dbReference>
<feature type="transmembrane region" description="Helical" evidence="7">
    <location>
        <begin position="271"/>
        <end position="295"/>
    </location>
</feature>
<keyword evidence="5 7" id="KW-1133">Transmembrane helix</keyword>
<keyword evidence="4 7" id="KW-0812">Transmembrane</keyword>
<feature type="transmembrane region" description="Helical" evidence="7">
    <location>
        <begin position="73"/>
        <end position="92"/>
    </location>
</feature>
<evidence type="ECO:0000259" key="8">
    <source>
        <dbReference type="PROSITE" id="PS50928"/>
    </source>
</evidence>
<sequence length="308" mass="33709">MSWEYVSFLAVFLVFPVGLFLLFVIWPFAQAAFYALTDWSGFSDEFNVVGLDNFVKLWNDPLFMTAVGNSMKLALVVPLVTVVVSLAFASLITVGGQGRGQIRGLGGSGFYRVISFFPYVIPGIVIAIMWRLILDPQMGLVNGVLTGIGLNQFEDFPWLGRVATAMPWTMFVMIWGFVGFYMLLFIAAIKGVPAETYEAARLDGAGRIRMAWSVTLPLIRDNVQTAWIYLGIGALDGFVYVVALNPSGGPENSTLVMSQQLFRTAFTQGQFGYASAMGVILALVTLLFAAIVFSVNRLLGGRDEKGRA</sequence>
<organism evidence="9 10">
    <name type="scientific">Beutenbergia cavernae (strain ATCC BAA-8 / DSM 12333 / CCUG 43141 / JCM 11478 / NBRC 16432 / NCIMB 13614 / HKI 0122)</name>
    <dbReference type="NCBI Taxonomy" id="471853"/>
    <lineage>
        <taxon>Bacteria</taxon>
        <taxon>Bacillati</taxon>
        <taxon>Actinomycetota</taxon>
        <taxon>Actinomycetes</taxon>
        <taxon>Micrococcales</taxon>
        <taxon>Beutenbergiaceae</taxon>
        <taxon>Beutenbergia</taxon>
    </lineage>
</organism>
<dbReference type="InterPro" id="IPR051393">
    <property type="entry name" value="ABC_transporter_permease"/>
</dbReference>
<dbReference type="InterPro" id="IPR035906">
    <property type="entry name" value="MetI-like_sf"/>
</dbReference>
<dbReference type="Proteomes" id="UP000007962">
    <property type="component" value="Chromosome"/>
</dbReference>
<name>C5C596_BEUC1</name>
<evidence type="ECO:0000256" key="1">
    <source>
        <dbReference type="ARBA" id="ARBA00004651"/>
    </source>
</evidence>
<evidence type="ECO:0000256" key="5">
    <source>
        <dbReference type="ARBA" id="ARBA00022989"/>
    </source>
</evidence>
<dbReference type="EMBL" id="CP001618">
    <property type="protein sequence ID" value="ACQ82236.1"/>
    <property type="molecule type" value="Genomic_DNA"/>
</dbReference>
<dbReference type="HOGENOM" id="CLU_016047_0_2_11"/>
<proteinExistence type="inferred from homology"/>
<feature type="domain" description="ABC transmembrane type-1" evidence="8">
    <location>
        <begin position="67"/>
        <end position="292"/>
    </location>
</feature>
<keyword evidence="10" id="KW-1185">Reference proteome</keyword>
<evidence type="ECO:0000256" key="3">
    <source>
        <dbReference type="ARBA" id="ARBA00022475"/>
    </source>
</evidence>
<dbReference type="GO" id="GO:0005886">
    <property type="term" value="C:plasma membrane"/>
    <property type="evidence" value="ECO:0007669"/>
    <property type="project" value="UniProtKB-SubCell"/>
</dbReference>
<dbReference type="eggNOG" id="COG1175">
    <property type="taxonomic scope" value="Bacteria"/>
</dbReference>
<dbReference type="CDD" id="cd06261">
    <property type="entry name" value="TM_PBP2"/>
    <property type="match status" value="1"/>
</dbReference>
<reference evidence="9 10" key="1">
    <citation type="journal article" date="2009" name="Stand. Genomic Sci.">
        <title>Complete genome sequence of Beutenbergia cavernae type strain (HKI 0122).</title>
        <authorList>
            <person name="Land M."/>
            <person name="Pukall R."/>
            <person name="Abt B."/>
            <person name="Goker M."/>
            <person name="Rohde M."/>
            <person name="Glavina Del Rio T."/>
            <person name="Tice H."/>
            <person name="Copeland A."/>
            <person name="Cheng J.F."/>
            <person name="Lucas S."/>
            <person name="Chen F."/>
            <person name="Nolan M."/>
            <person name="Bruce D."/>
            <person name="Goodwin L."/>
            <person name="Pitluck S."/>
            <person name="Ivanova N."/>
            <person name="Mavromatis K."/>
            <person name="Ovchinnikova G."/>
            <person name="Pati A."/>
            <person name="Chen A."/>
            <person name="Palaniappan K."/>
            <person name="Hauser L."/>
            <person name="Chang Y.J."/>
            <person name="Jefferies C.C."/>
            <person name="Saunders E."/>
            <person name="Brettin T."/>
            <person name="Detter J.C."/>
            <person name="Han C."/>
            <person name="Chain P."/>
            <person name="Bristow J."/>
            <person name="Eisen J.A."/>
            <person name="Markowitz V."/>
            <person name="Hugenholtz P."/>
            <person name="Kyrpides N.C."/>
            <person name="Klenk H.P."/>
            <person name="Lapidus A."/>
        </authorList>
    </citation>
    <scope>NUCLEOTIDE SEQUENCE [LARGE SCALE GENOMIC DNA]</scope>
    <source>
        <strain evidence="10">ATCC BAA-8 / DSM 12333 / NBRC 16432</strain>
    </source>
</reference>
<evidence type="ECO:0000256" key="6">
    <source>
        <dbReference type="ARBA" id="ARBA00023136"/>
    </source>
</evidence>
<dbReference type="STRING" id="471853.Bcav_3995"/>
<protein>
    <submittedName>
        <fullName evidence="9">Binding-protein-dependent transport systems inner membrane component</fullName>
    </submittedName>
</protein>
<evidence type="ECO:0000256" key="4">
    <source>
        <dbReference type="ARBA" id="ARBA00022692"/>
    </source>
</evidence>
<dbReference type="InterPro" id="IPR000515">
    <property type="entry name" value="MetI-like"/>
</dbReference>
<keyword evidence="2 7" id="KW-0813">Transport</keyword>
<gene>
    <name evidence="9" type="ordered locus">Bcav_3995</name>
</gene>
<feature type="transmembrane region" description="Helical" evidence="7">
    <location>
        <begin position="226"/>
        <end position="243"/>
    </location>
</feature>
<dbReference type="PANTHER" id="PTHR30193">
    <property type="entry name" value="ABC TRANSPORTER PERMEASE PROTEIN"/>
    <property type="match status" value="1"/>
</dbReference>
<evidence type="ECO:0000256" key="2">
    <source>
        <dbReference type="ARBA" id="ARBA00022448"/>
    </source>
</evidence>
<dbReference type="PROSITE" id="PS50928">
    <property type="entry name" value="ABC_TM1"/>
    <property type="match status" value="1"/>
</dbReference>
<dbReference type="Gene3D" id="1.10.3720.10">
    <property type="entry name" value="MetI-like"/>
    <property type="match status" value="1"/>
</dbReference>
<keyword evidence="6 7" id="KW-0472">Membrane</keyword>
<feature type="transmembrane region" description="Helical" evidence="7">
    <location>
        <begin position="113"/>
        <end position="133"/>
    </location>
</feature>
<dbReference type="Pfam" id="PF00528">
    <property type="entry name" value="BPD_transp_1"/>
    <property type="match status" value="1"/>
</dbReference>
<evidence type="ECO:0000256" key="7">
    <source>
        <dbReference type="RuleBase" id="RU363032"/>
    </source>
</evidence>
<comment type="similarity">
    <text evidence="7">Belongs to the binding-protein-dependent transport system permease family.</text>
</comment>
<feature type="transmembrane region" description="Helical" evidence="7">
    <location>
        <begin position="168"/>
        <end position="189"/>
    </location>
</feature>
<dbReference type="PANTHER" id="PTHR30193:SF41">
    <property type="entry name" value="DIACETYLCHITOBIOSE UPTAKE SYSTEM PERMEASE PROTEIN NGCF"/>
    <property type="match status" value="1"/>
</dbReference>
<accession>C5C596</accession>
<dbReference type="KEGG" id="bcv:Bcav_3995"/>
<evidence type="ECO:0000313" key="9">
    <source>
        <dbReference type="EMBL" id="ACQ82236.1"/>
    </source>
</evidence>
<dbReference type="GO" id="GO:0055085">
    <property type="term" value="P:transmembrane transport"/>
    <property type="evidence" value="ECO:0007669"/>
    <property type="project" value="InterPro"/>
</dbReference>
<evidence type="ECO:0000313" key="10">
    <source>
        <dbReference type="Proteomes" id="UP000007962"/>
    </source>
</evidence>
<dbReference type="AlphaFoldDB" id="C5C596"/>
<comment type="subcellular location">
    <subcellularLocation>
        <location evidence="1 7">Cell membrane</location>
        <topology evidence="1 7">Multi-pass membrane protein</topology>
    </subcellularLocation>
</comment>